<dbReference type="InterPro" id="IPR038242">
    <property type="entry name" value="Cmr2_N"/>
</dbReference>
<evidence type="ECO:0000256" key="3">
    <source>
        <dbReference type="SAM" id="Coils"/>
    </source>
</evidence>
<dbReference type="EMBL" id="CP002514">
    <property type="protein sequence ID" value="AEP10826.1"/>
    <property type="molecule type" value="Genomic_DNA"/>
</dbReference>
<dbReference type="Pfam" id="PF12469">
    <property type="entry name" value="Cmr2_N"/>
    <property type="match status" value="1"/>
</dbReference>
<name>G2LF93_CHLTF</name>
<dbReference type="Gene3D" id="3.30.70.2220">
    <property type="entry name" value="CRISPR-Cas system, Cmr2 subunit, D1 domain, cysteine cluster"/>
    <property type="match status" value="1"/>
</dbReference>
<protein>
    <submittedName>
        <fullName evidence="5">CRISPR-associated protein, Crm2 family</fullName>
    </submittedName>
</protein>
<evidence type="ECO:0000256" key="1">
    <source>
        <dbReference type="ARBA" id="ARBA00022741"/>
    </source>
</evidence>
<gene>
    <name evidence="5" type="ordered locus">Cabther_A0046</name>
</gene>
<dbReference type="RefSeq" id="WP_014098564.1">
    <property type="nucleotide sequence ID" value="NC_016024.1"/>
</dbReference>
<dbReference type="PROSITE" id="PS50887">
    <property type="entry name" value="GGDEF"/>
    <property type="match status" value="1"/>
</dbReference>
<sequence>MAGLWEVTPLAANWEKILLTYLHDPPDKALAIRGHVDRARRYAAIVVGEEGSCHIEEAAATADPLASAVERFPMPTAGRDGERAVAPKNGQLRIFHPLSAAPKDLNVPPLNDALTQAEEQQLRAIVGGLPANEHFMRLLAIWRLWPDALATVRPCFALLPADTRTPDHTIWHHADTAAAFRAALDAGGGEALLAFALGPVQRFIEAARTVRDLWSGSMILSWLAFQAMKPILKDLGPTALIYPSLRGVPLVDLWLRNAQGLQEQVPLPPTELRMTPSLPHRFLALVPWGKDGTAAQELAKSCRQAADAAVKALAEAVRAKLKQPLDNACQGWDKRWDAQIENYFNVATAVLPLGGSAQTIDQKLARLLTGKASFEEAFPNAAAVRQLARAIPKGDQPGYDQEHAGRWQHQVELAQRSLAAHRTVRHVPSNLPVQTGGRFPQKCTLLGTFEQMGPDELSASKQFWNTLSASEQGLSIEGVRLRPGEGLCAIGLVKRFAAPAFLKKELELSTDDLRFPDTWTVAAADWLRQAGIDWRRDWRKPWNGNWLYWSRPDENPEDADSCPAELWKIIASAKKEQGRPPVYYAILKLDGDELGGWLRGEKSPPVREVMHPELVAYYENLHQQAGLDAKRPVGPALHAAISTALANFALHIVPQVVAEHGGTVIYSGGDDTLALLPLSTALDCAHELQAAYTADWYEKDGRTYLLMGSLATLSGGLVLVHAKDDLRLALQDARRAEEQAKDAGRDALAITVRRRSGEHTTAICPWGFVPVVTKWKQAFLAGASDRWAYHLYAGRHTLAALPREAIQAEIRRQLGRAEKPILPPDALVADFEAFTNAKVASGSRPRFASVGEALGHFLTLCHTASFMARGGRE</sequence>
<dbReference type="GO" id="GO:0000166">
    <property type="term" value="F:nucleotide binding"/>
    <property type="evidence" value="ECO:0007669"/>
    <property type="project" value="UniProtKB-KW"/>
</dbReference>
<dbReference type="STRING" id="981222.Cabther_A0046"/>
<dbReference type="OrthoDB" id="9758700at2"/>
<keyword evidence="1" id="KW-0547">Nucleotide-binding</keyword>
<evidence type="ECO:0000313" key="5">
    <source>
        <dbReference type="EMBL" id="AEP10826.1"/>
    </source>
</evidence>
<evidence type="ECO:0000259" key="4">
    <source>
        <dbReference type="PROSITE" id="PS50887"/>
    </source>
</evidence>
<dbReference type="InterPro" id="IPR000160">
    <property type="entry name" value="GGDEF_dom"/>
</dbReference>
<dbReference type="HOGENOM" id="CLU_012640_0_0_0"/>
<keyword evidence="3" id="KW-0175">Coiled coil</keyword>
<reference evidence="5 6" key="1">
    <citation type="journal article" date="2012" name="Environ. Microbiol.">
        <title>Complete genome of Candidatus Chloracidobacterium thermophilum, a chlorophyll-based photoheterotroph belonging to the phylum Acidobacteria.</title>
        <authorList>
            <person name="Garcia Costas A.M."/>
            <person name="Liu Z."/>
            <person name="Tomsho L.P."/>
            <person name="Schuster S.C."/>
            <person name="Ward D.M."/>
            <person name="Bryant D.A."/>
        </authorList>
    </citation>
    <scope>NUCLEOTIDE SEQUENCE [LARGE SCALE GENOMIC DNA]</scope>
    <source>
        <strain evidence="5 6">B</strain>
    </source>
</reference>
<dbReference type="GO" id="GO:0051607">
    <property type="term" value="P:defense response to virus"/>
    <property type="evidence" value="ECO:0007669"/>
    <property type="project" value="UniProtKB-KW"/>
</dbReference>
<evidence type="ECO:0000313" key="6">
    <source>
        <dbReference type="Proteomes" id="UP000006791"/>
    </source>
</evidence>
<dbReference type="InterPro" id="IPR054767">
    <property type="entry name" value="Cas10-Cmr2_palm2"/>
</dbReference>
<dbReference type="CDD" id="cd09679">
    <property type="entry name" value="Cas10_III"/>
    <property type="match status" value="1"/>
</dbReference>
<dbReference type="AlphaFoldDB" id="G2LF93"/>
<dbReference type="KEGG" id="ctm:Cabther_A0046"/>
<evidence type="ECO:0000256" key="2">
    <source>
        <dbReference type="ARBA" id="ARBA00023118"/>
    </source>
</evidence>
<dbReference type="InterPro" id="IPR024615">
    <property type="entry name" value="CRISPR-assoc_Cmr2_N"/>
</dbReference>
<accession>G2LF93</accession>
<dbReference type="InterPro" id="IPR043128">
    <property type="entry name" value="Rev_trsase/Diguanyl_cyclase"/>
</dbReference>
<organism evidence="5 6">
    <name type="scientific">Chloracidobacterium thermophilum (strain B)</name>
    <dbReference type="NCBI Taxonomy" id="981222"/>
    <lineage>
        <taxon>Bacteria</taxon>
        <taxon>Pseudomonadati</taxon>
        <taxon>Acidobacteriota</taxon>
        <taxon>Terriglobia</taxon>
        <taxon>Terriglobales</taxon>
        <taxon>Acidobacteriaceae</taxon>
        <taxon>Chloracidobacterium</taxon>
    </lineage>
</organism>
<proteinExistence type="predicted"/>
<dbReference type="InterPro" id="IPR013407">
    <property type="entry name" value="CRISPR-assoc_prot_Cmr2"/>
</dbReference>
<feature type="domain" description="GGDEF" evidence="4">
    <location>
        <begin position="582"/>
        <end position="753"/>
    </location>
</feature>
<dbReference type="Gene3D" id="3.30.70.270">
    <property type="match status" value="1"/>
</dbReference>
<dbReference type="Proteomes" id="UP000006791">
    <property type="component" value="Chromosome 1"/>
</dbReference>
<keyword evidence="6" id="KW-1185">Reference proteome</keyword>
<feature type="coiled-coil region" evidence="3">
    <location>
        <begin position="719"/>
        <end position="746"/>
    </location>
</feature>
<dbReference type="NCBIfam" id="TIGR02577">
    <property type="entry name" value="cas_TM1794_Cmr2"/>
    <property type="match status" value="1"/>
</dbReference>
<keyword evidence="2" id="KW-0051">Antiviral defense</keyword>
<dbReference type="Pfam" id="PF22335">
    <property type="entry name" value="Cas10-Cmr2_palm2"/>
    <property type="match status" value="1"/>
</dbReference>